<evidence type="ECO:0000313" key="3">
    <source>
        <dbReference type="EMBL" id="MBS4104352.1"/>
    </source>
</evidence>
<comment type="caution">
    <text evidence="3">The sequence shown here is derived from an EMBL/GenBank/DDBJ whole genome shotgun (WGS) entry which is preliminary data.</text>
</comment>
<organism evidence="3 4">
    <name type="scientific">Tsukamurella paurometabola</name>
    <name type="common">Corynebacterium paurometabolum</name>
    <dbReference type="NCBI Taxonomy" id="2061"/>
    <lineage>
        <taxon>Bacteria</taxon>
        <taxon>Bacillati</taxon>
        <taxon>Actinomycetota</taxon>
        <taxon>Actinomycetes</taxon>
        <taxon>Mycobacteriales</taxon>
        <taxon>Tsukamurellaceae</taxon>
        <taxon>Tsukamurella</taxon>
    </lineage>
</organism>
<evidence type="ECO:0000256" key="2">
    <source>
        <dbReference type="SAM" id="Phobius"/>
    </source>
</evidence>
<keyword evidence="2" id="KW-0812">Transmembrane</keyword>
<dbReference type="Gene3D" id="1.25.40.10">
    <property type="entry name" value="Tetratricopeptide repeat domain"/>
    <property type="match status" value="1"/>
</dbReference>
<dbReference type="PANTHER" id="PTHR12558">
    <property type="entry name" value="CELL DIVISION CYCLE 16,23,27"/>
    <property type="match status" value="1"/>
</dbReference>
<dbReference type="InterPro" id="IPR011990">
    <property type="entry name" value="TPR-like_helical_dom_sf"/>
</dbReference>
<name>A0ABS5NKJ4_TSUPA</name>
<dbReference type="InterPro" id="IPR019734">
    <property type="entry name" value="TPR_rpt"/>
</dbReference>
<keyword evidence="2" id="KW-0472">Membrane</keyword>
<dbReference type="RefSeq" id="WP_212555398.1">
    <property type="nucleotide sequence ID" value="NZ_JAGXOE010000153.1"/>
</dbReference>
<keyword evidence="1" id="KW-0802">TPR repeat</keyword>
<dbReference type="Pfam" id="PF13432">
    <property type="entry name" value="TPR_16"/>
    <property type="match status" value="1"/>
</dbReference>
<feature type="transmembrane region" description="Helical" evidence="2">
    <location>
        <begin position="243"/>
        <end position="262"/>
    </location>
</feature>
<accession>A0ABS5NKJ4</accession>
<feature type="transmembrane region" description="Helical" evidence="2">
    <location>
        <begin position="343"/>
        <end position="362"/>
    </location>
</feature>
<dbReference type="Proteomes" id="UP000676853">
    <property type="component" value="Unassembled WGS sequence"/>
</dbReference>
<dbReference type="Pfam" id="PF14559">
    <property type="entry name" value="TPR_19"/>
    <property type="match status" value="1"/>
</dbReference>
<dbReference type="SUPFAM" id="SSF48452">
    <property type="entry name" value="TPR-like"/>
    <property type="match status" value="1"/>
</dbReference>
<dbReference type="EMBL" id="JAGXOE010000153">
    <property type="protein sequence ID" value="MBS4104352.1"/>
    <property type="molecule type" value="Genomic_DNA"/>
</dbReference>
<protein>
    <submittedName>
        <fullName evidence="3">Tetratricopeptide repeat protein</fullName>
    </submittedName>
</protein>
<dbReference type="PANTHER" id="PTHR12558:SF13">
    <property type="entry name" value="CELL DIVISION CYCLE PROTEIN 27 HOMOLOG"/>
    <property type="match status" value="1"/>
</dbReference>
<evidence type="ECO:0000313" key="4">
    <source>
        <dbReference type="Proteomes" id="UP000676853"/>
    </source>
</evidence>
<gene>
    <name evidence="3" type="ORF">KFZ73_24375</name>
</gene>
<feature type="repeat" description="TPR" evidence="1">
    <location>
        <begin position="49"/>
        <end position="82"/>
    </location>
</feature>
<dbReference type="SMART" id="SM00028">
    <property type="entry name" value="TPR"/>
    <property type="match status" value="3"/>
</dbReference>
<reference evidence="3 4" key="1">
    <citation type="submission" date="2021-04" db="EMBL/GenBank/DDBJ databases">
        <title>Whole genome sequence analysis of a thiophenic sulfur metabolizing bacteria.</title>
        <authorList>
            <person name="Akhtar N."/>
            <person name="Akram J."/>
            <person name="Aslam A."/>
        </authorList>
    </citation>
    <scope>NUCLEOTIDE SEQUENCE [LARGE SCALE GENOMIC DNA]</scope>
    <source>
        <strain evidence="3 4">3OW</strain>
    </source>
</reference>
<evidence type="ECO:0000256" key="1">
    <source>
        <dbReference type="PROSITE-ProRule" id="PRU00339"/>
    </source>
</evidence>
<keyword evidence="4" id="KW-1185">Reference proteome</keyword>
<proteinExistence type="predicted"/>
<feature type="repeat" description="TPR" evidence="1">
    <location>
        <begin position="154"/>
        <end position="187"/>
    </location>
</feature>
<feature type="transmembrane region" description="Helical" evidence="2">
    <location>
        <begin position="313"/>
        <end position="337"/>
    </location>
</feature>
<dbReference type="PROSITE" id="PS50005">
    <property type="entry name" value="TPR"/>
    <property type="match status" value="2"/>
</dbReference>
<sequence>MTEQRAAAPAGGDAGARTLQKAGMLVEARQFASAAALAGAYLAEHPNDPNAQVVLGEAYSGLGRAGEAKAAYRRALGADPTHYKASVLLAHAYLAARDQQAALDVARTLVRTYPDAWGAHLTLAWVAVDTKDRTLLSEAYAAARRAVELEPGESENHVALGLAAQRLGNKDVARRANEEALRLDPTNAAALNNRGLSMKRFRPGRWTAEVDTYARSAAMDPHDPVARHNLAVMAYNTLNRTGWLLFVPMFITIVASIAVSPVGRAGEISLGPVAIGVALQLLFWGAWALFGYRRIPAGRHAMMGRVVRTSGPVLTIAISLGIFAAASIVLILVSPIVPGLGGIMFPLLIAHRVVEWITRSVLNRRNPDRR</sequence>
<keyword evidence="2" id="KW-1133">Transmembrane helix</keyword>
<feature type="transmembrane region" description="Helical" evidence="2">
    <location>
        <begin position="268"/>
        <end position="292"/>
    </location>
</feature>